<evidence type="ECO:0000313" key="7">
    <source>
        <dbReference type="EMBL" id="KAI0520512.1"/>
    </source>
</evidence>
<keyword evidence="4 5" id="KW-0472">Membrane</keyword>
<organism evidence="7 8">
    <name type="scientific">Dendrobium nobile</name>
    <name type="common">Orchid</name>
    <dbReference type="NCBI Taxonomy" id="94219"/>
    <lineage>
        <taxon>Eukaryota</taxon>
        <taxon>Viridiplantae</taxon>
        <taxon>Streptophyta</taxon>
        <taxon>Embryophyta</taxon>
        <taxon>Tracheophyta</taxon>
        <taxon>Spermatophyta</taxon>
        <taxon>Magnoliopsida</taxon>
        <taxon>Liliopsida</taxon>
        <taxon>Asparagales</taxon>
        <taxon>Orchidaceae</taxon>
        <taxon>Epidendroideae</taxon>
        <taxon>Malaxideae</taxon>
        <taxon>Dendrobiinae</taxon>
        <taxon>Dendrobium</taxon>
    </lineage>
</organism>
<dbReference type="GO" id="GO:0005886">
    <property type="term" value="C:plasma membrane"/>
    <property type="evidence" value="ECO:0007669"/>
    <property type="project" value="TreeGrafter"/>
</dbReference>
<dbReference type="InterPro" id="IPR044839">
    <property type="entry name" value="NDR1-like"/>
</dbReference>
<sequence>MAKNTVLSRYSPDTTARFLCCALTTLVILAGITVLIVYLVYRPSHPHFAVLSAAIYRLTNATSAAPASAISTSFQFTISIRNSNDRTSIQYDRLCAYVAYRDQPITPPTSLPSLYQESDGTVTVSPVIGGEAVPVSAEVEAGLMTEEAFGVVPLRLVITGRLKYRPGPFKSGWVNVYVKCDVLVGLKKGVSGLVPLLGQSECDVDT</sequence>
<feature type="transmembrane region" description="Helical" evidence="5">
    <location>
        <begin position="16"/>
        <end position="41"/>
    </location>
</feature>
<evidence type="ECO:0000259" key="6">
    <source>
        <dbReference type="Pfam" id="PF03168"/>
    </source>
</evidence>
<dbReference type="InterPro" id="IPR004864">
    <property type="entry name" value="LEA_2"/>
</dbReference>
<dbReference type="Pfam" id="PF03168">
    <property type="entry name" value="LEA_2"/>
    <property type="match status" value="1"/>
</dbReference>
<feature type="domain" description="Late embryogenesis abundant protein LEA-2 subgroup" evidence="6">
    <location>
        <begin position="77"/>
        <end position="180"/>
    </location>
</feature>
<evidence type="ECO:0000256" key="5">
    <source>
        <dbReference type="SAM" id="Phobius"/>
    </source>
</evidence>
<keyword evidence="3 5" id="KW-1133">Transmembrane helix</keyword>
<dbReference type="PANTHER" id="PTHR31415:SF9">
    <property type="entry name" value="OS05G0367900 PROTEIN"/>
    <property type="match status" value="1"/>
</dbReference>
<evidence type="ECO:0000256" key="4">
    <source>
        <dbReference type="ARBA" id="ARBA00023136"/>
    </source>
</evidence>
<proteinExistence type="predicted"/>
<dbReference type="EMBL" id="JAGYWB010000006">
    <property type="protein sequence ID" value="KAI0520512.1"/>
    <property type="molecule type" value="Genomic_DNA"/>
</dbReference>
<dbReference type="GO" id="GO:0098542">
    <property type="term" value="P:defense response to other organism"/>
    <property type="evidence" value="ECO:0007669"/>
    <property type="project" value="InterPro"/>
</dbReference>
<reference evidence="7" key="1">
    <citation type="journal article" date="2022" name="Front. Genet.">
        <title>Chromosome-Scale Assembly of the Dendrobium nobile Genome Provides Insights Into the Molecular Mechanism of the Biosynthesis of the Medicinal Active Ingredient of Dendrobium.</title>
        <authorList>
            <person name="Xu Q."/>
            <person name="Niu S.-C."/>
            <person name="Li K.-L."/>
            <person name="Zheng P.-J."/>
            <person name="Zhang X.-J."/>
            <person name="Jia Y."/>
            <person name="Liu Y."/>
            <person name="Niu Y.-X."/>
            <person name="Yu L.-H."/>
            <person name="Chen D.-F."/>
            <person name="Zhang G.-Q."/>
        </authorList>
    </citation>
    <scope>NUCLEOTIDE SEQUENCE</scope>
    <source>
        <tissue evidence="7">Leaf</tissue>
    </source>
</reference>
<keyword evidence="2 5" id="KW-0812">Transmembrane</keyword>
<protein>
    <recommendedName>
        <fullName evidence="6">Late embryogenesis abundant protein LEA-2 subgroup domain-containing protein</fullName>
    </recommendedName>
</protein>
<evidence type="ECO:0000256" key="1">
    <source>
        <dbReference type="ARBA" id="ARBA00004167"/>
    </source>
</evidence>
<dbReference type="AlphaFoldDB" id="A0A8T3BT91"/>
<comment type="subcellular location">
    <subcellularLocation>
        <location evidence="1">Membrane</location>
        <topology evidence="1">Single-pass membrane protein</topology>
    </subcellularLocation>
</comment>
<comment type="caution">
    <text evidence="7">The sequence shown here is derived from an EMBL/GenBank/DDBJ whole genome shotgun (WGS) entry which is preliminary data.</text>
</comment>
<evidence type="ECO:0000256" key="3">
    <source>
        <dbReference type="ARBA" id="ARBA00022989"/>
    </source>
</evidence>
<dbReference type="PANTHER" id="PTHR31415">
    <property type="entry name" value="OS05G0367900 PROTEIN"/>
    <property type="match status" value="1"/>
</dbReference>
<gene>
    <name evidence="7" type="ORF">KFK09_007988</name>
</gene>
<dbReference type="OrthoDB" id="746161at2759"/>
<accession>A0A8T3BT91</accession>
<dbReference type="GO" id="GO:0009506">
    <property type="term" value="C:plasmodesma"/>
    <property type="evidence" value="ECO:0007669"/>
    <property type="project" value="TreeGrafter"/>
</dbReference>
<evidence type="ECO:0000256" key="2">
    <source>
        <dbReference type="ARBA" id="ARBA00022692"/>
    </source>
</evidence>
<keyword evidence="8" id="KW-1185">Reference proteome</keyword>
<evidence type="ECO:0000313" key="8">
    <source>
        <dbReference type="Proteomes" id="UP000829196"/>
    </source>
</evidence>
<dbReference type="Proteomes" id="UP000829196">
    <property type="component" value="Unassembled WGS sequence"/>
</dbReference>
<name>A0A8T3BT91_DENNO</name>